<accession>A0A369QNE7</accession>
<dbReference type="AlphaFoldDB" id="A0A369QNE7"/>
<name>A0A369QNE7_9BACT</name>
<reference evidence="2 3" key="1">
    <citation type="submission" date="2018-04" db="EMBL/GenBank/DDBJ databases">
        <title>Adhaeribacter sp. HMF7616 genome sequencing and assembly.</title>
        <authorList>
            <person name="Kang H."/>
            <person name="Kang J."/>
            <person name="Cha I."/>
            <person name="Kim H."/>
            <person name="Joh K."/>
        </authorList>
    </citation>
    <scope>NUCLEOTIDE SEQUENCE [LARGE SCALE GENOMIC DNA]</scope>
    <source>
        <strain evidence="2 3">HMF7616</strain>
    </source>
</reference>
<gene>
    <name evidence="2" type="ORF">AHMF7616_05044</name>
</gene>
<evidence type="ECO:0000313" key="3">
    <source>
        <dbReference type="Proteomes" id="UP000253919"/>
    </source>
</evidence>
<organism evidence="2 3">
    <name type="scientific">Adhaeribacter pallidiroseus</name>
    <dbReference type="NCBI Taxonomy" id="2072847"/>
    <lineage>
        <taxon>Bacteria</taxon>
        <taxon>Pseudomonadati</taxon>
        <taxon>Bacteroidota</taxon>
        <taxon>Cytophagia</taxon>
        <taxon>Cytophagales</taxon>
        <taxon>Hymenobacteraceae</taxon>
        <taxon>Adhaeribacter</taxon>
    </lineage>
</organism>
<comment type="caution">
    <text evidence="2">The sequence shown here is derived from an EMBL/GenBank/DDBJ whole genome shotgun (WGS) entry which is preliminary data.</text>
</comment>
<dbReference type="EMBL" id="QASA01000001">
    <property type="protein sequence ID" value="RDC66413.1"/>
    <property type="molecule type" value="Genomic_DNA"/>
</dbReference>
<feature type="compositionally biased region" description="Polar residues" evidence="1">
    <location>
        <begin position="110"/>
        <end position="119"/>
    </location>
</feature>
<proteinExistence type="predicted"/>
<sequence length="134" mass="14645">MLPENIQEKFRSRNFEIAAVKIELNFLTIYLVYTVQTIGQNKTMKVSFLANTRNNLLIASAFTLLVSCSSDKKNPREDYPAGEKGTAEAIVGDSSNLSEPRPAPIGDTAENANQANQLGEPNVENVDSTARGLK</sequence>
<evidence type="ECO:0000256" key="1">
    <source>
        <dbReference type="SAM" id="MobiDB-lite"/>
    </source>
</evidence>
<feature type="compositionally biased region" description="Basic and acidic residues" evidence="1">
    <location>
        <begin position="71"/>
        <end position="81"/>
    </location>
</feature>
<protein>
    <submittedName>
        <fullName evidence="2">Uncharacterized protein</fullName>
    </submittedName>
</protein>
<dbReference type="Proteomes" id="UP000253919">
    <property type="component" value="Unassembled WGS sequence"/>
</dbReference>
<keyword evidence="3" id="KW-1185">Reference proteome</keyword>
<evidence type="ECO:0000313" key="2">
    <source>
        <dbReference type="EMBL" id="RDC66413.1"/>
    </source>
</evidence>
<feature type="region of interest" description="Disordered" evidence="1">
    <location>
        <begin position="71"/>
        <end position="134"/>
    </location>
</feature>